<proteinExistence type="predicted"/>
<dbReference type="EMBL" id="UINC01068426">
    <property type="protein sequence ID" value="SVC01050.1"/>
    <property type="molecule type" value="Genomic_DNA"/>
</dbReference>
<evidence type="ECO:0000256" key="1">
    <source>
        <dbReference type="SAM" id="Coils"/>
    </source>
</evidence>
<sequence length="215" mass="25329">MNISEYKLIVSLINKVKEPVIAIEIANDALVLGKSINTLENNISQLEKQISNYQNCIKNMIEVEFYRTRITRDKQKLQNYMKKYEFIMGIPYNIDYLINKIVDNAIKDALQILENRKYDKTNKFFNDNEEQERRVIETTIQELLNECKNARTQIKKFTIATSIMCVISNSPVFVNSNKKFKKTVLLKMDELISSINTFSGDKTEYYNYTEKIRNF</sequence>
<keyword evidence="1" id="KW-0175">Coiled coil</keyword>
<feature type="coiled-coil region" evidence="1">
    <location>
        <begin position="29"/>
        <end position="63"/>
    </location>
</feature>
<dbReference type="AlphaFoldDB" id="A0A382IN17"/>
<organism evidence="2">
    <name type="scientific">marine metagenome</name>
    <dbReference type="NCBI Taxonomy" id="408172"/>
    <lineage>
        <taxon>unclassified sequences</taxon>
        <taxon>metagenomes</taxon>
        <taxon>ecological metagenomes</taxon>
    </lineage>
</organism>
<reference evidence="2" key="1">
    <citation type="submission" date="2018-05" db="EMBL/GenBank/DDBJ databases">
        <authorList>
            <person name="Lanie J.A."/>
            <person name="Ng W.-L."/>
            <person name="Kazmierczak K.M."/>
            <person name="Andrzejewski T.M."/>
            <person name="Davidsen T.M."/>
            <person name="Wayne K.J."/>
            <person name="Tettelin H."/>
            <person name="Glass J.I."/>
            <person name="Rusch D."/>
            <person name="Podicherti R."/>
            <person name="Tsui H.-C.T."/>
            <person name="Winkler M.E."/>
        </authorList>
    </citation>
    <scope>NUCLEOTIDE SEQUENCE</scope>
</reference>
<evidence type="ECO:0000313" key="2">
    <source>
        <dbReference type="EMBL" id="SVC01050.1"/>
    </source>
</evidence>
<dbReference type="Gene3D" id="1.20.1440.250">
    <property type="match status" value="1"/>
</dbReference>
<name>A0A382IN17_9ZZZZ</name>
<feature type="coiled-coil region" evidence="1">
    <location>
        <begin position="126"/>
        <end position="160"/>
    </location>
</feature>
<protein>
    <submittedName>
        <fullName evidence="2">Uncharacterized protein</fullName>
    </submittedName>
</protein>
<gene>
    <name evidence="2" type="ORF">METZ01_LOCUS253904</name>
</gene>
<accession>A0A382IN17</accession>